<dbReference type="SUPFAM" id="SSF81606">
    <property type="entry name" value="PP2C-like"/>
    <property type="match status" value="1"/>
</dbReference>
<dbReference type="PANTHER" id="PTHR43156:SF2">
    <property type="entry name" value="STAGE II SPORULATION PROTEIN E"/>
    <property type="match status" value="1"/>
</dbReference>
<dbReference type="EMBL" id="VBOY01000054">
    <property type="protein sequence ID" value="TMQ66581.1"/>
    <property type="molecule type" value="Genomic_DNA"/>
</dbReference>
<feature type="transmembrane region" description="Helical" evidence="2">
    <location>
        <begin position="38"/>
        <end position="59"/>
    </location>
</feature>
<keyword evidence="1" id="KW-0378">Hydrolase</keyword>
<dbReference type="InterPro" id="IPR001932">
    <property type="entry name" value="PPM-type_phosphatase-like_dom"/>
</dbReference>
<dbReference type="AlphaFoldDB" id="A0A538TSH5"/>
<dbReference type="GO" id="GO:0016791">
    <property type="term" value="F:phosphatase activity"/>
    <property type="evidence" value="ECO:0007669"/>
    <property type="project" value="TreeGrafter"/>
</dbReference>
<proteinExistence type="predicted"/>
<dbReference type="PANTHER" id="PTHR43156">
    <property type="entry name" value="STAGE II SPORULATION PROTEIN E-RELATED"/>
    <property type="match status" value="1"/>
</dbReference>
<evidence type="ECO:0000313" key="5">
    <source>
        <dbReference type="Proteomes" id="UP000316609"/>
    </source>
</evidence>
<feature type="transmembrane region" description="Helical" evidence="2">
    <location>
        <begin position="65"/>
        <end position="87"/>
    </location>
</feature>
<feature type="transmembrane region" description="Helical" evidence="2">
    <location>
        <begin position="164"/>
        <end position="185"/>
    </location>
</feature>
<organism evidence="4 5">
    <name type="scientific">Eiseniibacteriota bacterium</name>
    <dbReference type="NCBI Taxonomy" id="2212470"/>
    <lineage>
        <taxon>Bacteria</taxon>
        <taxon>Candidatus Eiseniibacteriota</taxon>
    </lineage>
</organism>
<feature type="domain" description="PPM-type phosphatase" evidence="3">
    <location>
        <begin position="520"/>
        <end position="735"/>
    </location>
</feature>
<name>A0A538TSH5_UNCEI</name>
<evidence type="ECO:0000313" key="4">
    <source>
        <dbReference type="EMBL" id="TMQ66581.1"/>
    </source>
</evidence>
<evidence type="ECO:0000259" key="3">
    <source>
        <dbReference type="PROSITE" id="PS51746"/>
    </source>
</evidence>
<dbReference type="Gene3D" id="3.30.450.40">
    <property type="match status" value="1"/>
</dbReference>
<dbReference type="InterPro" id="IPR052016">
    <property type="entry name" value="Bact_Sigma-Reg"/>
</dbReference>
<keyword evidence="2" id="KW-0472">Membrane</keyword>
<evidence type="ECO:0000256" key="2">
    <source>
        <dbReference type="SAM" id="Phobius"/>
    </source>
</evidence>
<keyword evidence="2" id="KW-1133">Transmembrane helix</keyword>
<keyword evidence="2" id="KW-0812">Transmembrane</keyword>
<feature type="transmembrane region" description="Helical" evidence="2">
    <location>
        <begin position="231"/>
        <end position="252"/>
    </location>
</feature>
<protein>
    <submittedName>
        <fullName evidence="4">GAF domain-containing protein</fullName>
    </submittedName>
</protein>
<reference evidence="4 5" key="1">
    <citation type="journal article" date="2019" name="Nat. Microbiol.">
        <title>Mediterranean grassland soil C-N compound turnover is dependent on rainfall and depth, and is mediated by genomically divergent microorganisms.</title>
        <authorList>
            <person name="Diamond S."/>
            <person name="Andeer P.F."/>
            <person name="Li Z."/>
            <person name="Crits-Christoph A."/>
            <person name="Burstein D."/>
            <person name="Anantharaman K."/>
            <person name="Lane K.R."/>
            <person name="Thomas B.C."/>
            <person name="Pan C."/>
            <person name="Northen T.R."/>
            <person name="Banfield J.F."/>
        </authorList>
    </citation>
    <scope>NUCLEOTIDE SEQUENCE [LARGE SCALE GENOMIC DNA]</scope>
    <source>
        <strain evidence="4">WS_8</strain>
    </source>
</reference>
<dbReference type="InterPro" id="IPR036457">
    <property type="entry name" value="PPM-type-like_dom_sf"/>
</dbReference>
<evidence type="ECO:0000256" key="1">
    <source>
        <dbReference type="ARBA" id="ARBA00022801"/>
    </source>
</evidence>
<comment type="caution">
    <text evidence="4">The sequence shown here is derived from an EMBL/GenBank/DDBJ whole genome shotgun (WGS) entry which is preliminary data.</text>
</comment>
<dbReference type="Pfam" id="PF13492">
    <property type="entry name" value="GAF_3"/>
    <property type="match status" value="1"/>
</dbReference>
<dbReference type="PROSITE" id="PS51746">
    <property type="entry name" value="PPM_2"/>
    <property type="match status" value="1"/>
</dbReference>
<dbReference type="SMART" id="SM00065">
    <property type="entry name" value="GAF"/>
    <property type="match status" value="1"/>
</dbReference>
<dbReference type="Gene3D" id="3.60.40.10">
    <property type="entry name" value="PPM-type phosphatase domain"/>
    <property type="match status" value="1"/>
</dbReference>
<feature type="transmembrane region" description="Helical" evidence="2">
    <location>
        <begin position="197"/>
        <end position="225"/>
    </location>
</feature>
<dbReference type="SMART" id="SM00331">
    <property type="entry name" value="PP2C_SIG"/>
    <property type="match status" value="1"/>
</dbReference>
<dbReference type="Proteomes" id="UP000316609">
    <property type="component" value="Unassembled WGS sequence"/>
</dbReference>
<dbReference type="InterPro" id="IPR029016">
    <property type="entry name" value="GAF-like_dom_sf"/>
</dbReference>
<accession>A0A538TSH5</accession>
<feature type="transmembrane region" description="Helical" evidence="2">
    <location>
        <begin position="112"/>
        <end position="131"/>
    </location>
</feature>
<feature type="transmembrane region" description="Helical" evidence="2">
    <location>
        <begin position="6"/>
        <end position="26"/>
    </location>
</feature>
<sequence length="758" mass="82856">MSTLTVLATLNLVLGGLVFLLGLLILRENPRQRLNRVVSLMLFFGGFGSLISGLGLNAGRGGDTAALHFAFLWEFFFPSLFLFACIFPRERAFTRPGGGLQKLVPFAPRFEVLVYLPHVVHFGLLFILSSLPKGWENPIKLGVLAPLANLLRVLIQLFFQVHRAFFSSVNLGFGVAAILLLIASYRASRMPRLRNQLRVIGVGLDACLLLYATGELIPTLVALRIGDATRAGLTAAALLVGSGAIAYSIVRYKFLDAKLLARRGILYGAASAAMVGLYLLIVMQLQRILVGFSGIDRRVIEPVFLVFALVVFQPLMGRVEELLDRMFQRDPGDYRNVLRSLGRELMSTLELDALLERSIRTIAEAMLLKRAYVAALPRDGVLLRVGVGRAPDLEEQEGLRHVLKRLPAGDEIVRLDAGDGLSEEDRDFLSGRLGAALLVPLRTRGETVGALLLGEKVTGIQFTSEDVSLLSALAGQMAVSLQNALLVRDRVEVVRIEEELRLARQIQSSFLLSQFPAMSRFQVHALNIPSKEVAGDFYDLVPAGDGSFVLAIADVAGKGVPAALLSSMLQASLRTQAASINSVGEMLRNMNSLVYRGTAVHQFATFFLARIDQHRLGMTFSNAGHNYPIVARVGGEQVLLERGGLLLGITEAAQYEEGTVSLHTGDRVVLYTDGITEATNGGQELFGEERLLDLVRALPRELSAREVAERILEELRRFLGQEEPRDDMTLLVLQVVEQDPAALQGWDAVPMESAASEA</sequence>
<dbReference type="SUPFAM" id="SSF55781">
    <property type="entry name" value="GAF domain-like"/>
    <property type="match status" value="1"/>
</dbReference>
<feature type="transmembrane region" description="Helical" evidence="2">
    <location>
        <begin position="264"/>
        <end position="283"/>
    </location>
</feature>
<dbReference type="InterPro" id="IPR003018">
    <property type="entry name" value="GAF"/>
</dbReference>
<dbReference type="Pfam" id="PF07228">
    <property type="entry name" value="SpoIIE"/>
    <property type="match status" value="1"/>
</dbReference>
<gene>
    <name evidence="4" type="ORF">E6K78_06055</name>
</gene>